<dbReference type="Gene3D" id="2.40.50.100">
    <property type="match status" value="1"/>
</dbReference>
<dbReference type="Gene3D" id="1.10.287.470">
    <property type="entry name" value="Helix hairpin bin"/>
    <property type="match status" value="1"/>
</dbReference>
<dbReference type="PANTHER" id="PTHR30469">
    <property type="entry name" value="MULTIDRUG RESISTANCE PROTEIN MDTA"/>
    <property type="match status" value="1"/>
</dbReference>
<dbReference type="GO" id="GO:1990281">
    <property type="term" value="C:efflux pump complex"/>
    <property type="evidence" value="ECO:0007669"/>
    <property type="project" value="TreeGrafter"/>
</dbReference>
<proteinExistence type="predicted"/>
<comment type="caution">
    <text evidence="3">The sequence shown here is derived from an EMBL/GenBank/DDBJ whole genome shotgun (WGS) entry which is preliminary data.</text>
</comment>
<keyword evidence="4" id="KW-1185">Reference proteome</keyword>
<evidence type="ECO:0000259" key="2">
    <source>
        <dbReference type="Pfam" id="PF25967"/>
    </source>
</evidence>
<protein>
    <submittedName>
        <fullName evidence="3">Acriflavin resistance protein</fullName>
    </submittedName>
</protein>
<reference evidence="3 4" key="1">
    <citation type="journal article" date="2014" name="Int. J. Syst. Evol. Microbiol.">
        <title>Complete genome sequence of Corynebacterium casei LMG S-19264T (=DSM 44701T), isolated from a smear-ripened cheese.</title>
        <authorList>
            <consortium name="US DOE Joint Genome Institute (JGI-PGF)"/>
            <person name="Walter F."/>
            <person name="Albersmeier A."/>
            <person name="Kalinowski J."/>
            <person name="Ruckert C."/>
        </authorList>
    </citation>
    <scope>NUCLEOTIDE SEQUENCE [LARGE SCALE GENOMIC DNA]</scope>
    <source>
        <strain evidence="3 4">CGMCC 1.9161</strain>
    </source>
</reference>
<organism evidence="3 4">
    <name type="scientific">Salinarimonas ramus</name>
    <dbReference type="NCBI Taxonomy" id="690164"/>
    <lineage>
        <taxon>Bacteria</taxon>
        <taxon>Pseudomonadati</taxon>
        <taxon>Pseudomonadota</taxon>
        <taxon>Alphaproteobacteria</taxon>
        <taxon>Hyphomicrobiales</taxon>
        <taxon>Salinarimonadaceae</taxon>
        <taxon>Salinarimonas</taxon>
    </lineage>
</organism>
<dbReference type="RefSeq" id="WP_188915307.1">
    <property type="nucleotide sequence ID" value="NZ_BMMF01000015.1"/>
</dbReference>
<evidence type="ECO:0000256" key="1">
    <source>
        <dbReference type="SAM" id="Coils"/>
    </source>
</evidence>
<keyword evidence="1" id="KW-0175">Coiled coil</keyword>
<dbReference type="AlphaFoldDB" id="A0A917V8T2"/>
<name>A0A917V8T2_9HYPH</name>
<dbReference type="Pfam" id="PF25967">
    <property type="entry name" value="RND-MFP_C"/>
    <property type="match status" value="1"/>
</dbReference>
<dbReference type="PANTHER" id="PTHR30469:SF12">
    <property type="entry name" value="MULTIDRUG RESISTANCE PROTEIN MDTA"/>
    <property type="match status" value="1"/>
</dbReference>
<gene>
    <name evidence="3" type="ORF">GCM10011322_42720</name>
</gene>
<sequence length="435" mass="47468">MTRFRLLLFLVPILAGLTVAAFFVARAPGPEKTQATPSAVAVRVVEARMEEVRPVARGWGNARASETWTAVAEVAGRIVFRHPELESGRLILAGTKVLEIDPADYRLAIAQAEADLAGLEAEKAQLAAEEENTRRILALEEERLALTEEELARTRALVERGTVPQTRADEQERATLQIRRTVAELRNTLTLLPSRRDRLAAQVARVEAALARARRDLEHTAITAPIDIRVDTVEIERFEYVNIGQRLLVGHGVDRAEVVAHVPLDSFVRLLGSAHDDDVDPLAALREGPAERIEAVLRLVSHPEQVWRGRVRRVEGELDPQARSVRVVVSVDDPYAGAAPPARLPLVPNMYVEATLTGPPLPPSVVVPEEAVHGGDTVYVRDEEGRLDARRVRVAFRQHGEAVIAGGLAAGESVVLDDLSPALPGTPLSVVEETP</sequence>
<evidence type="ECO:0000313" key="4">
    <source>
        <dbReference type="Proteomes" id="UP000600449"/>
    </source>
</evidence>
<dbReference type="Gene3D" id="2.40.420.20">
    <property type="match status" value="1"/>
</dbReference>
<dbReference type="Gene3D" id="2.40.30.170">
    <property type="match status" value="1"/>
</dbReference>
<accession>A0A917V8T2</accession>
<dbReference type="Proteomes" id="UP000600449">
    <property type="component" value="Unassembled WGS sequence"/>
</dbReference>
<dbReference type="GO" id="GO:0015562">
    <property type="term" value="F:efflux transmembrane transporter activity"/>
    <property type="evidence" value="ECO:0007669"/>
    <property type="project" value="TreeGrafter"/>
</dbReference>
<dbReference type="InterPro" id="IPR058627">
    <property type="entry name" value="MdtA-like_C"/>
</dbReference>
<feature type="domain" description="Multidrug resistance protein MdtA-like C-terminal permuted SH3" evidence="2">
    <location>
        <begin position="365"/>
        <end position="419"/>
    </location>
</feature>
<dbReference type="EMBL" id="BMMF01000015">
    <property type="protein sequence ID" value="GGK51095.1"/>
    <property type="molecule type" value="Genomic_DNA"/>
</dbReference>
<evidence type="ECO:0000313" key="3">
    <source>
        <dbReference type="EMBL" id="GGK51095.1"/>
    </source>
</evidence>
<feature type="coiled-coil region" evidence="1">
    <location>
        <begin position="109"/>
        <end position="157"/>
    </location>
</feature>
<dbReference type="SUPFAM" id="SSF111369">
    <property type="entry name" value="HlyD-like secretion proteins"/>
    <property type="match status" value="1"/>
</dbReference>